<evidence type="ECO:0000256" key="5">
    <source>
        <dbReference type="ARBA" id="ARBA00022889"/>
    </source>
</evidence>
<dbReference type="OrthoDB" id="5573735at2759"/>
<dbReference type="PRINTS" id="PR01185">
    <property type="entry name" value="INTEGRINA"/>
</dbReference>
<keyword evidence="11" id="KW-1133">Transmembrane helix</keyword>
<dbReference type="GO" id="GO:0005178">
    <property type="term" value="F:integrin binding"/>
    <property type="evidence" value="ECO:0007669"/>
    <property type="project" value="TreeGrafter"/>
</dbReference>
<dbReference type="PANTHER" id="PTHR23220">
    <property type="entry name" value="INTEGRIN ALPHA"/>
    <property type="match status" value="1"/>
</dbReference>
<dbReference type="GO" id="GO:0098609">
    <property type="term" value="P:cell-cell adhesion"/>
    <property type="evidence" value="ECO:0007669"/>
    <property type="project" value="TreeGrafter"/>
</dbReference>
<evidence type="ECO:0000256" key="7">
    <source>
        <dbReference type="ARBA" id="ARBA00023136"/>
    </source>
</evidence>
<comment type="similarity">
    <text evidence="2 11">Belongs to the integrin alpha chain family.</text>
</comment>
<evidence type="ECO:0000256" key="6">
    <source>
        <dbReference type="ARBA" id="ARBA00023037"/>
    </source>
</evidence>
<gene>
    <name evidence="15" type="primary">LOC111112736</name>
</gene>
<dbReference type="KEGG" id="cvn:111112736"/>
<evidence type="ECO:0000256" key="3">
    <source>
        <dbReference type="ARBA" id="ARBA00022729"/>
    </source>
</evidence>
<dbReference type="GO" id="GO:0009897">
    <property type="term" value="C:external side of plasma membrane"/>
    <property type="evidence" value="ECO:0007669"/>
    <property type="project" value="TreeGrafter"/>
</dbReference>
<keyword evidence="5 11" id="KW-0130">Cell adhesion</keyword>
<dbReference type="InterPro" id="IPR032695">
    <property type="entry name" value="Integrin_dom_sf"/>
</dbReference>
<evidence type="ECO:0000256" key="9">
    <source>
        <dbReference type="ARBA" id="ARBA00023180"/>
    </source>
</evidence>
<comment type="subcellular location">
    <subcellularLocation>
        <location evidence="1 11">Membrane</location>
        <topology evidence="1 11">Single-pass type I membrane protein</topology>
    </subcellularLocation>
</comment>
<dbReference type="SMART" id="SM00191">
    <property type="entry name" value="Int_alpha"/>
    <property type="match status" value="4"/>
</dbReference>
<dbReference type="GO" id="GO:0007160">
    <property type="term" value="P:cell-matrix adhesion"/>
    <property type="evidence" value="ECO:0007669"/>
    <property type="project" value="TreeGrafter"/>
</dbReference>
<keyword evidence="9" id="KW-0325">Glycoprotein</keyword>
<keyword evidence="4" id="KW-0677">Repeat</keyword>
<evidence type="ECO:0000256" key="2">
    <source>
        <dbReference type="ARBA" id="ARBA00008054"/>
    </source>
</evidence>
<keyword evidence="3" id="KW-0732">Signal</keyword>
<feature type="repeat" description="FG-GAP" evidence="10">
    <location>
        <begin position="355"/>
        <end position="414"/>
    </location>
</feature>
<dbReference type="InterPro" id="IPR013649">
    <property type="entry name" value="Integrin_alpha_Ig-like_1"/>
</dbReference>
<dbReference type="PROSITE" id="PS00242">
    <property type="entry name" value="INTEGRIN_ALPHA"/>
    <property type="match status" value="1"/>
</dbReference>
<dbReference type="SUPFAM" id="SSF69318">
    <property type="entry name" value="Integrin alpha N-terminal domain"/>
    <property type="match status" value="1"/>
</dbReference>
<feature type="region of interest" description="Disordered" evidence="12">
    <location>
        <begin position="1016"/>
        <end position="1053"/>
    </location>
</feature>
<dbReference type="Gene3D" id="2.60.40.1460">
    <property type="entry name" value="Integrin domains. Chain A, domain 2"/>
    <property type="match status" value="1"/>
</dbReference>
<feature type="repeat" description="FG-GAP" evidence="10">
    <location>
        <begin position="40"/>
        <end position="102"/>
    </location>
</feature>
<organism evidence="14 15">
    <name type="scientific">Crassostrea virginica</name>
    <name type="common">Eastern oyster</name>
    <dbReference type="NCBI Taxonomy" id="6565"/>
    <lineage>
        <taxon>Eukaryota</taxon>
        <taxon>Metazoa</taxon>
        <taxon>Spiralia</taxon>
        <taxon>Lophotrochozoa</taxon>
        <taxon>Mollusca</taxon>
        <taxon>Bivalvia</taxon>
        <taxon>Autobranchia</taxon>
        <taxon>Pteriomorphia</taxon>
        <taxon>Ostreida</taxon>
        <taxon>Ostreoidea</taxon>
        <taxon>Ostreidae</taxon>
        <taxon>Crassostrea</taxon>
    </lineage>
</organism>
<protein>
    <submittedName>
        <fullName evidence="15">Integrin alpha-4-like</fullName>
    </submittedName>
</protein>
<keyword evidence="6 11" id="KW-0401">Integrin</keyword>
<dbReference type="Proteomes" id="UP000694844">
    <property type="component" value="Chromosome 9"/>
</dbReference>
<dbReference type="InterPro" id="IPR013517">
    <property type="entry name" value="FG-GAP"/>
</dbReference>
<dbReference type="GO" id="GO:0033627">
    <property type="term" value="P:cell adhesion mediated by integrin"/>
    <property type="evidence" value="ECO:0007669"/>
    <property type="project" value="TreeGrafter"/>
</dbReference>
<evidence type="ECO:0000313" key="15">
    <source>
        <dbReference type="RefSeq" id="XP_022306192.1"/>
    </source>
</evidence>
<keyword evidence="8 11" id="KW-0675">Receptor</keyword>
<evidence type="ECO:0000256" key="12">
    <source>
        <dbReference type="SAM" id="MobiDB-lite"/>
    </source>
</evidence>
<dbReference type="Gene3D" id="2.130.10.130">
    <property type="entry name" value="Integrin alpha, N-terminal"/>
    <property type="match status" value="1"/>
</dbReference>
<dbReference type="Pfam" id="PF08441">
    <property type="entry name" value="Integrin_A_Ig_1"/>
    <property type="match status" value="1"/>
</dbReference>
<keyword evidence="11" id="KW-0812">Transmembrane</keyword>
<dbReference type="AlphaFoldDB" id="A0A8B8BS85"/>
<dbReference type="SUPFAM" id="SSF69179">
    <property type="entry name" value="Integrin domains"/>
    <property type="match status" value="1"/>
</dbReference>
<feature type="transmembrane region" description="Helical" evidence="11">
    <location>
        <begin position="959"/>
        <end position="982"/>
    </location>
</feature>
<evidence type="ECO:0000259" key="13">
    <source>
        <dbReference type="Pfam" id="PF08441"/>
    </source>
</evidence>
<feature type="domain" description="Integrin alpha first immunoglubulin-like" evidence="13">
    <location>
        <begin position="467"/>
        <end position="626"/>
    </location>
</feature>
<dbReference type="GO" id="GO:0007229">
    <property type="term" value="P:integrin-mediated signaling pathway"/>
    <property type="evidence" value="ECO:0007669"/>
    <property type="project" value="UniProtKB-KW"/>
</dbReference>
<dbReference type="InterPro" id="IPR013519">
    <property type="entry name" value="Int_alpha_beta-p"/>
</dbReference>
<dbReference type="PROSITE" id="PS51470">
    <property type="entry name" value="FG_GAP"/>
    <property type="match status" value="3"/>
</dbReference>
<evidence type="ECO:0000256" key="11">
    <source>
        <dbReference type="RuleBase" id="RU003762"/>
    </source>
</evidence>
<accession>A0A8B8BS85</accession>
<feature type="repeat" description="FG-GAP" evidence="10">
    <location>
        <begin position="287"/>
        <end position="353"/>
    </location>
</feature>
<dbReference type="InterPro" id="IPR028994">
    <property type="entry name" value="Integrin_alpha_N"/>
</dbReference>
<evidence type="ECO:0000256" key="8">
    <source>
        <dbReference type="ARBA" id="ARBA00023170"/>
    </source>
</evidence>
<dbReference type="InterPro" id="IPR018184">
    <property type="entry name" value="Integrin_alpha_C_CS"/>
</dbReference>
<evidence type="ECO:0000256" key="4">
    <source>
        <dbReference type="ARBA" id="ARBA00022737"/>
    </source>
</evidence>
<evidence type="ECO:0000256" key="10">
    <source>
        <dbReference type="PROSITE-ProRule" id="PRU00803"/>
    </source>
</evidence>
<dbReference type="PANTHER" id="PTHR23220:SF134">
    <property type="entry name" value="INTEGRIN ALPHA-2 DOMAIN-CONTAINING PROTEIN"/>
    <property type="match status" value="1"/>
</dbReference>
<dbReference type="InterPro" id="IPR000413">
    <property type="entry name" value="Integrin_alpha"/>
</dbReference>
<evidence type="ECO:0000313" key="14">
    <source>
        <dbReference type="Proteomes" id="UP000694844"/>
    </source>
</evidence>
<dbReference type="Gene3D" id="1.20.5.930">
    <property type="entry name" value="Bicelle-embedded integrin alpha(iib) transmembrane segment"/>
    <property type="match status" value="1"/>
</dbReference>
<dbReference type="GO" id="GO:0008305">
    <property type="term" value="C:integrin complex"/>
    <property type="evidence" value="ECO:0007669"/>
    <property type="project" value="InterPro"/>
</dbReference>
<name>A0A8B8BS85_CRAVI</name>
<keyword evidence="7 11" id="KW-0472">Membrane</keyword>
<dbReference type="Pfam" id="PF01839">
    <property type="entry name" value="FG-GAP"/>
    <property type="match status" value="2"/>
</dbReference>
<keyword evidence="14" id="KW-1185">Reference proteome</keyword>
<sequence length="1053" mass="116736">MGGETWRRVFCSVIARWGTFRIWMLTLVLCEFCWSFNIDVTRPLIFHGKASTHFGAAVELLNNTDGKWVLVGAPLDTQSSATGYIRTGNVYMCPIHLGRNFTDVTDCAEIDTGSSKVVSDDSRLGASLMVLQTSTVICAPGYQNPLKNNDTSGSCVYFENDKPSIISQLLIRIPSPDTSYSFSWSLYGFSITAGMNATFPYTIGGPNSGSQAGGLATFTPSRRGLVSRRVQGTDSVQPGAYFGYSLDNGIFDRNKFYYVSGRPGFANKNGNIGNVEILEFFEDEKKTTKKLIEGFQLGGGFGHSVCVADVNGDSYDDVLIGAPLEYINQTNKNIIVDSGVVYIYIGTGSPDIIQETPFEIRGMKKHMARFGTAIVNVGDISSDGITDIAVGAPFEDDHQGAVYIYNGCQTIPKNWLFSQRITSKDLGMGMSALGFYISKSHVDIDDNLYGDLAVSGFKRDQVVILRTRPVANVTVDILTTPESIPINSTGLECNDGSDYPCVTLNIRFFVSGKGLQNGVYLNYSLYSDIFTEGENRFLLRPNNSLPNILEPSVESQIIKLMPDENTFVNVSVTLKTVDWRFFNSLEDPVTIRLTFTLADLTERDEVPPMLHKDVITNYAKTLEINRNCTYNPCLPHHVAYLSPVDSNMTLQQNQELSAHMSLTNTGDPVERTEFYVETFPKMDFSRITEGFNDLKCDMVSLGILYCEMRPVRFYAHQKYDFVLNFFIDADAVVKRKLDHVKMEVLFNSTASKANTFVMISHFNLQSYVRVVGGSSYSELILASDTGTTNKYSVSFDVHNDGPSPLGANLKIAVVTNKGSSDIVKGVSVTKGECSAQDVDIKLLDEPENIKSQTLVDEEEGKQPTEIRCGLPTFSCTYLTCDLGYIKTTEYESVEFSMDINSGVLSSILKTLGEERGYFVTLGDVQLYDNDIPAFVNVTEKGEVTLRVSVGTAGLNSSDILWYSIGGSAGGLLFFIAIALILWRCGFFNRKRRGEIDRAKRQSMMKQRQSNMMSSFVNKELNKRPVSSLNGDDKSQIFRQSAKKDYPDLDIQDR</sequence>
<dbReference type="GeneID" id="111112736"/>
<proteinExistence type="inferred from homology"/>
<reference evidence="15" key="1">
    <citation type="submission" date="2025-08" db="UniProtKB">
        <authorList>
            <consortium name="RefSeq"/>
        </authorList>
    </citation>
    <scope>IDENTIFICATION</scope>
    <source>
        <tissue evidence="15">Whole sample</tissue>
    </source>
</reference>
<dbReference type="RefSeq" id="XP_022306192.1">
    <property type="nucleotide sequence ID" value="XM_022450484.1"/>
</dbReference>
<feature type="compositionally biased region" description="Basic and acidic residues" evidence="12">
    <location>
        <begin position="1030"/>
        <end position="1053"/>
    </location>
</feature>
<evidence type="ECO:0000256" key="1">
    <source>
        <dbReference type="ARBA" id="ARBA00004479"/>
    </source>
</evidence>